<dbReference type="SUPFAM" id="SSF53597">
    <property type="entry name" value="Dihydrofolate reductase-like"/>
    <property type="match status" value="1"/>
</dbReference>
<keyword evidence="4 8" id="KW-0554">One-carbon metabolism</keyword>
<evidence type="ECO:0000256" key="8">
    <source>
        <dbReference type="PIRNR" id="PIRNR000194"/>
    </source>
</evidence>
<dbReference type="PRINTS" id="PR00070">
    <property type="entry name" value="DHFR"/>
</dbReference>
<sequence length="170" mass="18482">MPPAPSIRLVVAYTDNRVIGLDGAMPWRLPADLAHFKRSTLGHPIVMGRKTWLSLGRPLPGRRNLVLSRDPGFDAPGAECHASLESALASCAHADLVCVIGGEQVFRLALPLADELIATEIHANLGGDTWFPELPADQWLETERLPQPPENGLAYDFVTYRRIPGTKASG</sequence>
<name>A0ABN0TC07_9BURK</name>
<dbReference type="Gene3D" id="3.40.430.10">
    <property type="entry name" value="Dihydrofolate Reductase, subunit A"/>
    <property type="match status" value="1"/>
</dbReference>
<evidence type="ECO:0000256" key="2">
    <source>
        <dbReference type="ARBA" id="ARBA00009539"/>
    </source>
</evidence>
<evidence type="ECO:0000256" key="4">
    <source>
        <dbReference type="ARBA" id="ARBA00022563"/>
    </source>
</evidence>
<comment type="function">
    <text evidence="7 8">Key enzyme in folate metabolism. Catalyzes an essential reaction for de novo glycine and purine synthesis, and for DNA precursor synthesis.</text>
</comment>
<dbReference type="InterPro" id="IPR012259">
    <property type="entry name" value="DHFR"/>
</dbReference>
<evidence type="ECO:0000313" key="12">
    <source>
        <dbReference type="Proteomes" id="UP001501176"/>
    </source>
</evidence>
<feature type="domain" description="DHFR" evidence="10">
    <location>
        <begin position="6"/>
        <end position="162"/>
    </location>
</feature>
<dbReference type="InterPro" id="IPR024072">
    <property type="entry name" value="DHFR-like_dom_sf"/>
</dbReference>
<comment type="pathway">
    <text evidence="1 8">Cofactor biosynthesis; tetrahydrofolate biosynthesis; 5,6,7,8-tetrahydrofolate from 7,8-dihydrofolate: step 1/1.</text>
</comment>
<evidence type="ECO:0000256" key="9">
    <source>
        <dbReference type="RuleBase" id="RU004474"/>
    </source>
</evidence>
<gene>
    <name evidence="11" type="ORF">GCM10009125_03480</name>
</gene>
<evidence type="ECO:0000256" key="6">
    <source>
        <dbReference type="ARBA" id="ARBA00023002"/>
    </source>
</evidence>
<evidence type="ECO:0000256" key="5">
    <source>
        <dbReference type="ARBA" id="ARBA00022857"/>
    </source>
</evidence>
<evidence type="ECO:0000256" key="7">
    <source>
        <dbReference type="ARBA" id="ARBA00025067"/>
    </source>
</evidence>
<dbReference type="InterPro" id="IPR001796">
    <property type="entry name" value="DHFR_dom"/>
</dbReference>
<dbReference type="InterPro" id="IPR017925">
    <property type="entry name" value="DHFR_CS"/>
</dbReference>
<dbReference type="PROSITE" id="PS00075">
    <property type="entry name" value="DHFR_1"/>
    <property type="match status" value="1"/>
</dbReference>
<dbReference type="PIRSF" id="PIRSF000194">
    <property type="entry name" value="DHFR"/>
    <property type="match status" value="1"/>
</dbReference>
<dbReference type="PROSITE" id="PS51330">
    <property type="entry name" value="DHFR_2"/>
    <property type="match status" value="1"/>
</dbReference>
<dbReference type="PANTHER" id="PTHR48069">
    <property type="entry name" value="DIHYDROFOLATE REDUCTASE"/>
    <property type="match status" value="1"/>
</dbReference>
<evidence type="ECO:0000259" key="10">
    <source>
        <dbReference type="PROSITE" id="PS51330"/>
    </source>
</evidence>
<proteinExistence type="inferred from homology"/>
<evidence type="ECO:0000313" key="11">
    <source>
        <dbReference type="EMBL" id="GAA0217825.1"/>
    </source>
</evidence>
<protein>
    <recommendedName>
        <fullName evidence="3 8">Dihydrofolate reductase</fullName>
        <ecNumber evidence="3 8">1.5.1.3</ecNumber>
    </recommendedName>
</protein>
<keyword evidence="12" id="KW-1185">Reference proteome</keyword>
<reference evidence="11 12" key="1">
    <citation type="journal article" date="2019" name="Int. J. Syst. Evol. Microbiol.">
        <title>The Global Catalogue of Microorganisms (GCM) 10K type strain sequencing project: providing services to taxonomists for standard genome sequencing and annotation.</title>
        <authorList>
            <consortium name="The Broad Institute Genomics Platform"/>
            <consortium name="The Broad Institute Genome Sequencing Center for Infectious Disease"/>
            <person name="Wu L."/>
            <person name="Ma J."/>
        </authorList>
    </citation>
    <scope>NUCLEOTIDE SEQUENCE [LARGE SCALE GENOMIC DNA]</scope>
    <source>
        <strain evidence="11 12">JCM 16240</strain>
    </source>
</reference>
<comment type="catalytic activity">
    <reaction evidence="8">
        <text>(6S)-5,6,7,8-tetrahydrofolate + NADP(+) = 7,8-dihydrofolate + NADPH + H(+)</text>
        <dbReference type="Rhea" id="RHEA:15009"/>
        <dbReference type="ChEBI" id="CHEBI:15378"/>
        <dbReference type="ChEBI" id="CHEBI:57451"/>
        <dbReference type="ChEBI" id="CHEBI:57453"/>
        <dbReference type="ChEBI" id="CHEBI:57783"/>
        <dbReference type="ChEBI" id="CHEBI:58349"/>
        <dbReference type="EC" id="1.5.1.3"/>
    </reaction>
</comment>
<dbReference type="CDD" id="cd00209">
    <property type="entry name" value="DHFR"/>
    <property type="match status" value="1"/>
</dbReference>
<dbReference type="EMBL" id="BAAAFN010000004">
    <property type="protein sequence ID" value="GAA0217825.1"/>
    <property type="molecule type" value="Genomic_DNA"/>
</dbReference>
<comment type="similarity">
    <text evidence="2 8 9">Belongs to the dihydrofolate reductase family.</text>
</comment>
<keyword evidence="5 8" id="KW-0521">NADP</keyword>
<dbReference type="Proteomes" id="UP001501176">
    <property type="component" value="Unassembled WGS sequence"/>
</dbReference>
<comment type="caution">
    <text evidence="11">The sequence shown here is derived from an EMBL/GenBank/DDBJ whole genome shotgun (WGS) entry which is preliminary data.</text>
</comment>
<evidence type="ECO:0000256" key="1">
    <source>
        <dbReference type="ARBA" id="ARBA00004903"/>
    </source>
</evidence>
<dbReference type="EC" id="1.5.1.3" evidence="3 8"/>
<organism evidence="11 12">
    <name type="scientific">Castellaniella daejeonensis</name>
    <dbReference type="NCBI Taxonomy" id="659013"/>
    <lineage>
        <taxon>Bacteria</taxon>
        <taxon>Pseudomonadati</taxon>
        <taxon>Pseudomonadota</taxon>
        <taxon>Betaproteobacteria</taxon>
        <taxon>Burkholderiales</taxon>
        <taxon>Alcaligenaceae</taxon>
        <taxon>Castellaniella</taxon>
    </lineage>
</organism>
<accession>A0ABN0TC07</accession>
<evidence type="ECO:0000256" key="3">
    <source>
        <dbReference type="ARBA" id="ARBA00012856"/>
    </source>
</evidence>
<dbReference type="RefSeq" id="WP_325124645.1">
    <property type="nucleotide sequence ID" value="NZ_BAAAFN010000004.1"/>
</dbReference>
<dbReference type="Pfam" id="PF00186">
    <property type="entry name" value="DHFR_1"/>
    <property type="match status" value="1"/>
</dbReference>
<keyword evidence="6 8" id="KW-0560">Oxidoreductase</keyword>
<dbReference type="PANTHER" id="PTHR48069:SF3">
    <property type="entry name" value="DIHYDROFOLATE REDUCTASE"/>
    <property type="match status" value="1"/>
</dbReference>